<gene>
    <name evidence="4" type="ORF">M2650_11060</name>
</gene>
<feature type="domain" description="Lnb-like transmembrane" evidence="3">
    <location>
        <begin position="271"/>
        <end position="389"/>
    </location>
</feature>
<keyword evidence="1" id="KW-0472">Membrane</keyword>
<feature type="domain" description="Lnb N-terminal periplasmic" evidence="2">
    <location>
        <begin position="40"/>
        <end position="169"/>
    </location>
</feature>
<evidence type="ECO:0000259" key="3">
    <source>
        <dbReference type="Pfam" id="PF25221"/>
    </source>
</evidence>
<dbReference type="Pfam" id="PF13387">
    <property type="entry name" value="Lnb_N"/>
    <property type="match status" value="1"/>
</dbReference>
<comment type="caution">
    <text evidence="4">The sequence shown here is derived from an EMBL/GenBank/DDBJ whole genome shotgun (WGS) entry which is preliminary data.</text>
</comment>
<proteinExistence type="predicted"/>
<dbReference type="EMBL" id="JAMBEP010000002">
    <property type="protein sequence ID" value="MCL1635162.1"/>
    <property type="molecule type" value="Genomic_DNA"/>
</dbReference>
<evidence type="ECO:0000313" key="4">
    <source>
        <dbReference type="EMBL" id="MCL1635162.1"/>
    </source>
</evidence>
<protein>
    <submittedName>
        <fullName evidence="4">DUF4105 domain-containing protein</fullName>
    </submittedName>
</protein>
<feature type="transmembrane region" description="Helical" evidence="1">
    <location>
        <begin position="263"/>
        <end position="281"/>
    </location>
</feature>
<evidence type="ECO:0000256" key="1">
    <source>
        <dbReference type="SAM" id="Phobius"/>
    </source>
</evidence>
<keyword evidence="1" id="KW-1133">Transmembrane helix</keyword>
<reference evidence="4 5" key="1">
    <citation type="submission" date="2022-05" db="EMBL/GenBank/DDBJ databases">
        <title>Luteimonas sp. SX5, whole genome shotgun sequencing project.</title>
        <authorList>
            <person name="Zhao G."/>
            <person name="Shen L."/>
        </authorList>
    </citation>
    <scope>NUCLEOTIDE SEQUENCE [LARGE SCALE GENOMIC DNA]</scope>
    <source>
        <strain evidence="4 5">SX5</strain>
    </source>
</reference>
<dbReference type="Pfam" id="PF25221">
    <property type="entry name" value="5TMH_Lnb"/>
    <property type="match status" value="1"/>
</dbReference>
<name>A0ABT0MJV2_9GAMM</name>
<dbReference type="InterPro" id="IPR057436">
    <property type="entry name" value="5TMH_Lnb"/>
</dbReference>
<feature type="transmembrane region" description="Helical" evidence="1">
    <location>
        <begin position="379"/>
        <end position="398"/>
    </location>
</feature>
<evidence type="ECO:0000313" key="5">
    <source>
        <dbReference type="Proteomes" id="UP001431217"/>
    </source>
</evidence>
<keyword evidence="5" id="KW-1185">Reference proteome</keyword>
<dbReference type="InterPro" id="IPR025178">
    <property type="entry name" value="Lnb_N"/>
</dbReference>
<evidence type="ECO:0000259" key="2">
    <source>
        <dbReference type="Pfam" id="PF13387"/>
    </source>
</evidence>
<dbReference type="RefSeq" id="WP_249474516.1">
    <property type="nucleotide sequence ID" value="NZ_JAMBEP010000002.1"/>
</dbReference>
<feature type="transmembrane region" description="Helical" evidence="1">
    <location>
        <begin position="354"/>
        <end position="373"/>
    </location>
</feature>
<sequence>MARPEFDAPKPRRAGSPSIWLLLALWLCALPAFATPRIGVMTMAPGELFWERFGHNAIVVDDPAAPSPISYNFGSFDPGEPGFVGRFVRGEMQYSLAALPAEQDLETYRLEGRGVRVQWLDLTPSQAQALSAALAENARPENARYRYDYFLDNCSTRVRDAVDKALGGRLRSQLSASSHGNSYRSEATRLTKPALWMWLGFDIGFGPLADRAMSLWEEAYVPRRLADSLREIRLADGRPLVSSEQEILPHRIAAEPDEAPRAWWPYALAGLAIAAAILWAGRRRPRAVAAFAFPFWLLCALLGGLLLFLWGFTDHWAGWRNANLLLLSPLCLLLLPGAWRLARGRDGGKVFRSALTLVAIGAVLALFWYWLPVAPQQNLRWIALLLPLHLALWSAFGTQRSLAAAGR</sequence>
<feature type="transmembrane region" description="Helical" evidence="1">
    <location>
        <begin position="324"/>
        <end position="342"/>
    </location>
</feature>
<dbReference type="Proteomes" id="UP001431217">
    <property type="component" value="Unassembled WGS sequence"/>
</dbReference>
<feature type="transmembrane region" description="Helical" evidence="1">
    <location>
        <begin position="288"/>
        <end position="312"/>
    </location>
</feature>
<accession>A0ABT0MJV2</accession>
<organism evidence="4 5">
    <name type="scientific">Luteimonas galliterrae</name>
    <dbReference type="NCBI Taxonomy" id="2940486"/>
    <lineage>
        <taxon>Bacteria</taxon>
        <taxon>Pseudomonadati</taxon>
        <taxon>Pseudomonadota</taxon>
        <taxon>Gammaproteobacteria</taxon>
        <taxon>Lysobacterales</taxon>
        <taxon>Lysobacteraceae</taxon>
        <taxon>Luteimonas</taxon>
    </lineage>
</organism>
<keyword evidence="1" id="KW-0812">Transmembrane</keyword>